<evidence type="ECO:0000313" key="2">
    <source>
        <dbReference type="Proteomes" id="UP000789525"/>
    </source>
</evidence>
<evidence type="ECO:0000313" key="1">
    <source>
        <dbReference type="EMBL" id="CAG8702012.1"/>
    </source>
</evidence>
<comment type="caution">
    <text evidence="1">The sequence shown here is derived from an EMBL/GenBank/DDBJ whole genome shotgun (WGS) entry which is preliminary data.</text>
</comment>
<gene>
    <name evidence="1" type="ORF">ACOLOM_LOCUS10288</name>
</gene>
<dbReference type="Proteomes" id="UP000789525">
    <property type="component" value="Unassembled WGS sequence"/>
</dbReference>
<protein>
    <submittedName>
        <fullName evidence="1">5198_t:CDS:1</fullName>
    </submittedName>
</protein>
<organism evidence="1 2">
    <name type="scientific">Acaulospora colombiana</name>
    <dbReference type="NCBI Taxonomy" id="27376"/>
    <lineage>
        <taxon>Eukaryota</taxon>
        <taxon>Fungi</taxon>
        <taxon>Fungi incertae sedis</taxon>
        <taxon>Mucoromycota</taxon>
        <taxon>Glomeromycotina</taxon>
        <taxon>Glomeromycetes</taxon>
        <taxon>Diversisporales</taxon>
        <taxon>Acaulosporaceae</taxon>
        <taxon>Acaulospora</taxon>
    </lineage>
</organism>
<feature type="non-terminal residue" evidence="1">
    <location>
        <position position="92"/>
    </location>
</feature>
<name>A0ACA9PBQ8_9GLOM</name>
<proteinExistence type="predicted"/>
<keyword evidence="2" id="KW-1185">Reference proteome</keyword>
<sequence>MHPVSLPSELTNFSIGLWEGSLQLGLPSSRDGFASEEQTMEVILASSQCRDALFNLRLDVVSSREESLRESLSEKDEGVQTLFESIMNTRCY</sequence>
<dbReference type="EMBL" id="CAJVPT010032610">
    <property type="protein sequence ID" value="CAG8702012.1"/>
    <property type="molecule type" value="Genomic_DNA"/>
</dbReference>
<reference evidence="1" key="1">
    <citation type="submission" date="2021-06" db="EMBL/GenBank/DDBJ databases">
        <authorList>
            <person name="Kallberg Y."/>
            <person name="Tangrot J."/>
            <person name="Rosling A."/>
        </authorList>
    </citation>
    <scope>NUCLEOTIDE SEQUENCE</scope>
    <source>
        <strain evidence="1">CL356</strain>
    </source>
</reference>
<accession>A0ACA9PBQ8</accession>